<gene>
    <name evidence="2" type="ORF">DRO07_02350</name>
</gene>
<dbReference type="Proteomes" id="UP000277633">
    <property type="component" value="Unassembled WGS sequence"/>
</dbReference>
<evidence type="ECO:0000313" key="3">
    <source>
        <dbReference type="Proteomes" id="UP000277633"/>
    </source>
</evidence>
<feature type="transmembrane region" description="Helical" evidence="1">
    <location>
        <begin position="30"/>
        <end position="63"/>
    </location>
</feature>
<accession>A0A497JFY0</accession>
<keyword evidence="1" id="KW-0472">Membrane</keyword>
<keyword evidence="1" id="KW-1133">Transmembrane helix</keyword>
<organism evidence="2 3">
    <name type="scientific">Candidatus Iainarchaeum sp</name>
    <dbReference type="NCBI Taxonomy" id="3101447"/>
    <lineage>
        <taxon>Archaea</taxon>
        <taxon>Candidatus Iainarchaeota</taxon>
        <taxon>Candidatus Iainarchaeia</taxon>
        <taxon>Candidatus Iainarchaeales</taxon>
        <taxon>Candidatus Iainarchaeaceae</taxon>
        <taxon>Candidatus Iainarchaeum</taxon>
    </lineage>
</organism>
<reference evidence="2 3" key="1">
    <citation type="submission" date="2018-06" db="EMBL/GenBank/DDBJ databases">
        <title>Extensive metabolic versatility and redundancy in microbially diverse, dynamic hydrothermal sediments.</title>
        <authorList>
            <person name="Dombrowski N."/>
            <person name="Teske A."/>
            <person name="Baker B.J."/>
        </authorList>
    </citation>
    <scope>NUCLEOTIDE SEQUENCE [LARGE SCALE GENOMIC DNA]</scope>
    <source>
        <strain evidence="2">B9_G13</strain>
    </source>
</reference>
<comment type="caution">
    <text evidence="2">The sequence shown here is derived from an EMBL/GenBank/DDBJ whole genome shotgun (WGS) entry which is preliminary data.</text>
</comment>
<dbReference type="EMBL" id="QMWO01000079">
    <property type="protein sequence ID" value="RLG69429.1"/>
    <property type="molecule type" value="Genomic_DNA"/>
</dbReference>
<evidence type="ECO:0000313" key="2">
    <source>
        <dbReference type="EMBL" id="RLG69429.1"/>
    </source>
</evidence>
<feature type="transmembrane region" description="Helical" evidence="1">
    <location>
        <begin position="75"/>
        <end position="94"/>
    </location>
</feature>
<protein>
    <submittedName>
        <fullName evidence="2">Uncharacterized protein</fullName>
    </submittedName>
</protein>
<name>A0A497JFY0_9ARCH</name>
<evidence type="ECO:0000256" key="1">
    <source>
        <dbReference type="SAM" id="Phobius"/>
    </source>
</evidence>
<keyword evidence="1" id="KW-0812">Transmembrane</keyword>
<proteinExistence type="predicted"/>
<sequence length="101" mass="11290">MIFIIIAFVILALLPPIVMKLFPPADLLMRIILAVMIFATVRGHLGSNTLTIIISAVLIYLLVIKHPYITASLYVFFYVLLAYNFLSVIVWGIGTKMGRHG</sequence>
<dbReference type="AlphaFoldDB" id="A0A497JFY0"/>